<evidence type="ECO:0000313" key="2">
    <source>
        <dbReference type="Proteomes" id="UP000093501"/>
    </source>
</evidence>
<dbReference type="AlphaFoldDB" id="A0A1C0AR26"/>
<accession>A0A1C0AR26</accession>
<dbReference type="SUPFAM" id="SSF52833">
    <property type="entry name" value="Thioredoxin-like"/>
    <property type="match status" value="1"/>
</dbReference>
<gene>
    <name evidence="1" type="ORF">BCR15_13485</name>
</gene>
<dbReference type="Proteomes" id="UP000093501">
    <property type="component" value="Unassembled WGS sequence"/>
</dbReference>
<keyword evidence="2" id="KW-1185">Reference proteome</keyword>
<dbReference type="Pfam" id="PF06999">
    <property type="entry name" value="Suc_Fer-like"/>
    <property type="match status" value="1"/>
</dbReference>
<dbReference type="EMBL" id="MBQD01000006">
    <property type="protein sequence ID" value="OCL36817.1"/>
    <property type="molecule type" value="Genomic_DNA"/>
</dbReference>
<dbReference type="InterPro" id="IPR036249">
    <property type="entry name" value="Thioredoxin-like_sf"/>
</dbReference>
<dbReference type="Gene3D" id="3.40.30.10">
    <property type="entry name" value="Glutaredoxin"/>
    <property type="match status" value="1"/>
</dbReference>
<dbReference type="PANTHER" id="PTHR31902">
    <property type="entry name" value="ACTIN PATCHES DISTAL PROTEIN 1"/>
    <property type="match status" value="1"/>
</dbReference>
<evidence type="ECO:0000313" key="1">
    <source>
        <dbReference type="EMBL" id="OCL36817.1"/>
    </source>
</evidence>
<protein>
    <submittedName>
        <fullName evidence="1">Uncharacterized protein</fullName>
    </submittedName>
</protein>
<dbReference type="InterPro" id="IPR009737">
    <property type="entry name" value="Aim32/Apd1-like"/>
</dbReference>
<organism evidence="1 2">
    <name type="scientific">Tessaracoccus lapidicaptus</name>
    <dbReference type="NCBI Taxonomy" id="1427523"/>
    <lineage>
        <taxon>Bacteria</taxon>
        <taxon>Bacillati</taxon>
        <taxon>Actinomycetota</taxon>
        <taxon>Actinomycetes</taxon>
        <taxon>Propionibacteriales</taxon>
        <taxon>Propionibacteriaceae</taxon>
        <taxon>Tessaracoccus</taxon>
    </lineage>
</organism>
<sequence>MSRCSVLWAAAGPPAWGTAARADFWVCLETPGPWGPKAATSARALDPALGGCLESLVEEMGGRLLLLRRATRNTVGQDPLTVLVSGGFTDGGWATRFEVPTAAELMDWLDRWRADDMPTPAELETDPVLLVCSHARRDQCCALEGRPLLADLEDDIGPESLWECSHLGGHRFAPTALLLPTGQVLGRLTPAEAVAAYRDAGVGLLWPGGAARDRGRSHLPPERQAAEAWALEQFGPARPTDLASRDEGSGIRVTHGHREALVRVSRVDTGASAPLSCGKVAEPVTYWAVDPA</sequence>
<reference evidence="2" key="1">
    <citation type="submission" date="2016-07" db="EMBL/GenBank/DDBJ databases">
        <authorList>
            <person name="Florea S."/>
            <person name="Webb J.S."/>
            <person name="Jaromczyk J."/>
            <person name="Schardl C.L."/>
        </authorList>
    </citation>
    <scope>NUCLEOTIDE SEQUENCE [LARGE SCALE GENOMIC DNA]</scope>
    <source>
        <strain evidence="2">IPBSL-7</strain>
    </source>
</reference>
<dbReference type="PANTHER" id="PTHR31902:SF22">
    <property type="entry name" value="SLL1203 PROTEIN"/>
    <property type="match status" value="1"/>
</dbReference>
<dbReference type="RefSeq" id="WP_068750196.1">
    <property type="nucleotide sequence ID" value="NZ_LR214441.1"/>
</dbReference>
<comment type="caution">
    <text evidence="1">The sequence shown here is derived from an EMBL/GenBank/DDBJ whole genome shotgun (WGS) entry which is preliminary data.</text>
</comment>
<name>A0A1C0AR26_9ACTN</name>
<dbReference type="CDD" id="cd03062">
    <property type="entry name" value="TRX_Fd_Sucrase"/>
    <property type="match status" value="1"/>
</dbReference>
<proteinExistence type="predicted"/>